<proteinExistence type="predicted"/>
<protein>
    <submittedName>
        <fullName evidence="1">Uncharacterized protein</fullName>
    </submittedName>
</protein>
<organism evidence="1">
    <name type="scientific">viral metagenome</name>
    <dbReference type="NCBI Taxonomy" id="1070528"/>
    <lineage>
        <taxon>unclassified sequences</taxon>
        <taxon>metagenomes</taxon>
        <taxon>organismal metagenomes</taxon>
    </lineage>
</organism>
<dbReference type="AlphaFoldDB" id="A0A6C0IDU5"/>
<sequence>MKDLDDDMKELLRNINLCCIKINEQKNLNCTFKKLDFLDKEGFYDNFPNTKFDNNATYV</sequence>
<name>A0A6C0IDU5_9ZZZZ</name>
<reference evidence="1" key="1">
    <citation type="journal article" date="2020" name="Nature">
        <title>Giant virus diversity and host interactions through global metagenomics.</title>
        <authorList>
            <person name="Schulz F."/>
            <person name="Roux S."/>
            <person name="Paez-Espino D."/>
            <person name="Jungbluth S."/>
            <person name="Walsh D.A."/>
            <person name="Denef V.J."/>
            <person name="McMahon K.D."/>
            <person name="Konstantinidis K.T."/>
            <person name="Eloe-Fadrosh E.A."/>
            <person name="Kyrpides N.C."/>
            <person name="Woyke T."/>
        </authorList>
    </citation>
    <scope>NUCLEOTIDE SEQUENCE</scope>
    <source>
        <strain evidence="1">GVMAG-M-3300023184-60</strain>
    </source>
</reference>
<dbReference type="EMBL" id="MN740148">
    <property type="protein sequence ID" value="QHT89693.1"/>
    <property type="molecule type" value="Genomic_DNA"/>
</dbReference>
<accession>A0A6C0IDU5</accession>
<evidence type="ECO:0000313" key="1">
    <source>
        <dbReference type="EMBL" id="QHT89693.1"/>
    </source>
</evidence>